<dbReference type="PROSITE" id="PS51898">
    <property type="entry name" value="TYR_RECOMBINASE"/>
    <property type="match status" value="1"/>
</dbReference>
<dbReference type="GO" id="GO:0006310">
    <property type="term" value="P:DNA recombination"/>
    <property type="evidence" value="ECO:0007669"/>
    <property type="project" value="UniProtKB-KW"/>
</dbReference>
<comment type="caution">
    <text evidence="3">The sequence shown here is derived from an EMBL/GenBank/DDBJ whole genome shotgun (WGS) entry which is preliminary data.</text>
</comment>
<dbReference type="Proteomes" id="UP000567293">
    <property type="component" value="Unassembled WGS sequence"/>
</dbReference>
<sequence length="394" mass="45056">MGRRATVVPRKRGQRYEFRIFWQGKPHRPSLRISEESARKLADRLQTKLDLGTLDLEFLSITFPRYFTPAAPTLGGEEATENTIGHRIAAYVKAAWEKLKPSNRKPFASHARYWIAELGADTPREQLPGKLARMEVAGRSRKTRDTKRAFLRGVLLLAKWDILVPSEPNEEVFKTRRGSQKVEIDPFSEAERDSILGWFCAGSSPERQEWGDYLTVAFYSGIRPGEQYALRWDRDVDWNRGELKIQWAVSGEIEIHETKTNCGRRVWIHPEAMAALKRQRVRTLHAAHGHIWQLPGEGTPVVNQKALWNIWQKALKAVEVKVRKPYSTRHTYATLLLMAGANPDWVARQMGHSVITLRKHYATWIDGPRDKGEIAKVLAFSSTGADKSTNRSTK</sequence>
<dbReference type="Pfam" id="PF00589">
    <property type="entry name" value="Phage_integrase"/>
    <property type="match status" value="1"/>
</dbReference>
<reference evidence="3" key="1">
    <citation type="submission" date="2020-06" db="EMBL/GenBank/DDBJ databases">
        <title>Legume-microbial interactions unlock mineral nutrients during tropical forest succession.</title>
        <authorList>
            <person name="Epihov D.Z."/>
        </authorList>
    </citation>
    <scope>NUCLEOTIDE SEQUENCE [LARGE SCALE GENOMIC DNA]</scope>
    <source>
        <strain evidence="3">Pan2503</strain>
    </source>
</reference>
<evidence type="ECO:0000259" key="2">
    <source>
        <dbReference type="PROSITE" id="PS51898"/>
    </source>
</evidence>
<dbReference type="GO" id="GO:0003677">
    <property type="term" value="F:DNA binding"/>
    <property type="evidence" value="ECO:0007669"/>
    <property type="project" value="InterPro"/>
</dbReference>
<proteinExistence type="predicted"/>
<gene>
    <name evidence="3" type="ORF">HRJ53_17135</name>
</gene>
<dbReference type="SUPFAM" id="SSF56349">
    <property type="entry name" value="DNA breaking-rejoining enzymes"/>
    <property type="match status" value="1"/>
</dbReference>
<dbReference type="GO" id="GO:0015074">
    <property type="term" value="P:DNA integration"/>
    <property type="evidence" value="ECO:0007669"/>
    <property type="project" value="InterPro"/>
</dbReference>
<evidence type="ECO:0000313" key="3">
    <source>
        <dbReference type="EMBL" id="MBA0086708.1"/>
    </source>
</evidence>
<feature type="domain" description="Tyr recombinase" evidence="2">
    <location>
        <begin position="182"/>
        <end position="375"/>
    </location>
</feature>
<dbReference type="InterPro" id="IPR002104">
    <property type="entry name" value="Integrase_catalytic"/>
</dbReference>
<protein>
    <submittedName>
        <fullName evidence="3">Site-specific integrase</fullName>
    </submittedName>
</protein>
<name>A0A7V8NSK7_9BACT</name>
<dbReference type="CDD" id="cd01189">
    <property type="entry name" value="INT_ICEBs1_C_like"/>
    <property type="match status" value="1"/>
</dbReference>
<dbReference type="PANTHER" id="PTHR30349">
    <property type="entry name" value="PHAGE INTEGRASE-RELATED"/>
    <property type="match status" value="1"/>
</dbReference>
<dbReference type="PANTHER" id="PTHR30349:SF64">
    <property type="entry name" value="PROPHAGE INTEGRASE INTD-RELATED"/>
    <property type="match status" value="1"/>
</dbReference>
<keyword evidence="4" id="KW-1185">Reference proteome</keyword>
<dbReference type="InterPro" id="IPR011010">
    <property type="entry name" value="DNA_brk_join_enz"/>
</dbReference>
<dbReference type="InterPro" id="IPR050090">
    <property type="entry name" value="Tyrosine_recombinase_XerCD"/>
</dbReference>
<dbReference type="EMBL" id="JACDQQ010001640">
    <property type="protein sequence ID" value="MBA0086708.1"/>
    <property type="molecule type" value="Genomic_DNA"/>
</dbReference>
<organism evidence="3 4">
    <name type="scientific">Candidatus Acidiferrum panamense</name>
    <dbReference type="NCBI Taxonomy" id="2741543"/>
    <lineage>
        <taxon>Bacteria</taxon>
        <taxon>Pseudomonadati</taxon>
        <taxon>Acidobacteriota</taxon>
        <taxon>Terriglobia</taxon>
        <taxon>Candidatus Acidiferrales</taxon>
        <taxon>Candidatus Acidiferrum</taxon>
    </lineage>
</organism>
<dbReference type="InterPro" id="IPR013762">
    <property type="entry name" value="Integrase-like_cat_sf"/>
</dbReference>
<dbReference type="AlphaFoldDB" id="A0A7V8NSK7"/>
<dbReference type="Gene3D" id="1.10.443.10">
    <property type="entry name" value="Intergrase catalytic core"/>
    <property type="match status" value="1"/>
</dbReference>
<evidence type="ECO:0000313" key="4">
    <source>
        <dbReference type="Proteomes" id="UP000567293"/>
    </source>
</evidence>
<keyword evidence="1" id="KW-0233">DNA recombination</keyword>
<evidence type="ECO:0000256" key="1">
    <source>
        <dbReference type="ARBA" id="ARBA00023172"/>
    </source>
</evidence>
<accession>A0A7V8NSK7</accession>